<keyword evidence="3" id="KW-1185">Reference proteome</keyword>
<keyword evidence="2" id="KW-0436">Ligase</keyword>
<dbReference type="PANTHER" id="PTHR39217:SF1">
    <property type="entry name" value="GLUTATHIONE SYNTHETASE"/>
    <property type="match status" value="1"/>
</dbReference>
<reference evidence="3" key="1">
    <citation type="submission" date="2016-06" db="EMBL/GenBank/DDBJ databases">
        <authorList>
            <person name="Varghese N."/>
        </authorList>
    </citation>
    <scope>NUCLEOTIDE SEQUENCE [LARGE SCALE GENOMIC DNA]</scope>
    <source>
        <strain evidence="3">DSM 46123</strain>
    </source>
</reference>
<dbReference type="Proteomes" id="UP000198906">
    <property type="component" value="Unassembled WGS sequence"/>
</dbReference>
<protein>
    <submittedName>
        <fullName evidence="2">Glutathione synthase/RimK-type ligase, ATP-grasp superfamily</fullName>
    </submittedName>
</protein>
<name>A0A1C6S4F2_9ACTN</name>
<proteinExistence type="predicted"/>
<accession>A0A1C6S4F2</accession>
<organism evidence="2 3">
    <name type="scientific">Micromonospora inyonensis</name>
    <dbReference type="NCBI Taxonomy" id="47866"/>
    <lineage>
        <taxon>Bacteria</taxon>
        <taxon>Bacillati</taxon>
        <taxon>Actinomycetota</taxon>
        <taxon>Actinomycetes</taxon>
        <taxon>Micromonosporales</taxon>
        <taxon>Micromonosporaceae</taxon>
        <taxon>Micromonospora</taxon>
    </lineage>
</organism>
<evidence type="ECO:0000313" key="3">
    <source>
        <dbReference type="Proteomes" id="UP000198906"/>
    </source>
</evidence>
<dbReference type="STRING" id="47866.GA0074694_3853"/>
<gene>
    <name evidence="2" type="ORF">GA0074694_3853</name>
</gene>
<dbReference type="SUPFAM" id="SSF56059">
    <property type="entry name" value="Glutathione synthetase ATP-binding domain-like"/>
    <property type="match status" value="1"/>
</dbReference>
<evidence type="ECO:0000313" key="2">
    <source>
        <dbReference type="EMBL" id="SCL24164.1"/>
    </source>
</evidence>
<sequence>MAVDGPPDHGAIDGRTTLTHDHQPTRGEPRVALVTCADLPDLEPDDRLLRAALAARGVHVDTVIWDAPDVDWAGYDLVVIRSTWDYAVRRDEFVAWAHTVPRLANPADVVAWNTDKRYLDALSAAGVPTVPTTWVAPGETGQLPERGEYVVKPAVSAGSLDSGRYDLGDPGHRQLAADHLTRLGTAGRVAMVQPYLHGVDTAGETALLFAGGPTGPVFSHAIRKGAMLAGPDLPSEELFRTERIDPRTATGEQLAVAERTLAAVPGGAERLLYARVDLIPGPDGTPVLVELELTEPSLFLGPAEGAADRFADAVVSRLRATA</sequence>
<dbReference type="AlphaFoldDB" id="A0A1C6S4F2"/>
<dbReference type="EMBL" id="FMHU01000002">
    <property type="protein sequence ID" value="SCL24164.1"/>
    <property type="molecule type" value="Genomic_DNA"/>
</dbReference>
<feature type="region of interest" description="Disordered" evidence="1">
    <location>
        <begin position="1"/>
        <end position="27"/>
    </location>
</feature>
<evidence type="ECO:0000256" key="1">
    <source>
        <dbReference type="SAM" id="MobiDB-lite"/>
    </source>
</evidence>
<dbReference type="InterPro" id="IPR053191">
    <property type="entry name" value="DcsG_Biosynth_Enzyme"/>
</dbReference>
<dbReference type="GO" id="GO:0016874">
    <property type="term" value="F:ligase activity"/>
    <property type="evidence" value="ECO:0007669"/>
    <property type="project" value="UniProtKB-KW"/>
</dbReference>
<dbReference type="PANTHER" id="PTHR39217">
    <property type="match status" value="1"/>
</dbReference>